<evidence type="ECO:0000313" key="1">
    <source>
        <dbReference type="EMBL" id="JAI00242.1"/>
    </source>
</evidence>
<sequence>MQLVMLLPGSHTVQSTVQFVSLLYYGNARSAPMTRKVFLNTLEVFFFAYEASYSCCQMFFMKIILYLRNMFLPFAVSICADPHHVHCFSLIVNPLFSHSGSQTWSRVCLFLF</sequence>
<proteinExistence type="predicted"/>
<name>A0A0E9XCU5_ANGAN</name>
<organism evidence="1">
    <name type="scientific">Anguilla anguilla</name>
    <name type="common">European freshwater eel</name>
    <name type="synonym">Muraena anguilla</name>
    <dbReference type="NCBI Taxonomy" id="7936"/>
    <lineage>
        <taxon>Eukaryota</taxon>
        <taxon>Metazoa</taxon>
        <taxon>Chordata</taxon>
        <taxon>Craniata</taxon>
        <taxon>Vertebrata</taxon>
        <taxon>Euteleostomi</taxon>
        <taxon>Actinopterygii</taxon>
        <taxon>Neopterygii</taxon>
        <taxon>Teleostei</taxon>
        <taxon>Anguilliformes</taxon>
        <taxon>Anguillidae</taxon>
        <taxon>Anguilla</taxon>
    </lineage>
</organism>
<protein>
    <submittedName>
        <fullName evidence="1">Uncharacterized protein</fullName>
    </submittedName>
</protein>
<reference evidence="1" key="1">
    <citation type="submission" date="2014-11" db="EMBL/GenBank/DDBJ databases">
        <authorList>
            <person name="Amaro Gonzalez C."/>
        </authorList>
    </citation>
    <scope>NUCLEOTIDE SEQUENCE</scope>
</reference>
<accession>A0A0E9XCU5</accession>
<dbReference type="AlphaFoldDB" id="A0A0E9XCU5"/>
<dbReference type="EMBL" id="GBXM01008336">
    <property type="protein sequence ID" value="JAI00242.1"/>
    <property type="molecule type" value="Transcribed_RNA"/>
</dbReference>
<reference evidence="1" key="2">
    <citation type="journal article" date="2015" name="Fish Shellfish Immunol.">
        <title>Early steps in the European eel (Anguilla anguilla)-Vibrio vulnificus interaction in the gills: Role of the RtxA13 toxin.</title>
        <authorList>
            <person name="Callol A."/>
            <person name="Pajuelo D."/>
            <person name="Ebbesson L."/>
            <person name="Teles M."/>
            <person name="MacKenzie S."/>
            <person name="Amaro C."/>
        </authorList>
    </citation>
    <scope>NUCLEOTIDE SEQUENCE</scope>
</reference>